<evidence type="ECO:0000313" key="4">
    <source>
        <dbReference type="Proteomes" id="UP000092730"/>
    </source>
</evidence>
<dbReference type="Proteomes" id="UP000092730">
    <property type="component" value="Chromosome 1"/>
</dbReference>
<sequence length="94" mass="10832">MSFVKYVAFIAKEGKRQELLDLILQIRDEVLANEPGTKLFHVVVDPENGEIITWQHYENDQALEDRHNGKTHGLWLEKKGELVGSFVSRKLPFA</sequence>
<feature type="domain" description="ABM" evidence="1">
    <location>
        <begin position="3"/>
        <end position="91"/>
    </location>
</feature>
<dbReference type="InterPro" id="IPR011008">
    <property type="entry name" value="Dimeric_a/b-barrel"/>
</dbReference>
<protein>
    <recommendedName>
        <fullName evidence="1">ABM domain-containing protein</fullName>
    </recommendedName>
</protein>
<dbReference type="Pfam" id="PF03992">
    <property type="entry name" value="ABM"/>
    <property type="match status" value="1"/>
</dbReference>
<dbReference type="EMBL" id="CP144541">
    <property type="protein sequence ID" value="WVW79511.1"/>
    <property type="molecule type" value="Genomic_DNA"/>
</dbReference>
<gene>
    <name evidence="2" type="ORF">I302_00163</name>
    <name evidence="3" type="ORF">I302_101480</name>
</gene>
<reference evidence="3" key="4">
    <citation type="submission" date="2024-02" db="EMBL/GenBank/DDBJ databases">
        <title>Comparative genomics of Cryptococcus and Kwoniella reveals pathogenesis evolution and contrasting modes of karyotype evolution via chromosome fusion or intercentromeric recombination.</title>
        <authorList>
            <person name="Coelho M.A."/>
            <person name="David-Palma M."/>
            <person name="Shea T."/>
            <person name="Bowers K."/>
            <person name="McGinley-Smith S."/>
            <person name="Mohammad A.W."/>
            <person name="Gnirke A."/>
            <person name="Yurkov A.M."/>
            <person name="Nowrousian M."/>
            <person name="Sun S."/>
            <person name="Cuomo C.A."/>
            <person name="Heitman J."/>
        </authorList>
    </citation>
    <scope>NUCLEOTIDE SEQUENCE</scope>
    <source>
        <strain evidence="3">CBS 10118</strain>
    </source>
</reference>
<dbReference type="OrthoDB" id="2579428at2759"/>
<evidence type="ECO:0000313" key="3">
    <source>
        <dbReference type="EMBL" id="WVW79511.1"/>
    </source>
</evidence>
<name>A0A1B9GCC4_9TREE</name>
<dbReference type="VEuPathDB" id="FungiDB:I302_00163"/>
<organism evidence="2">
    <name type="scientific">Kwoniella bestiolae CBS 10118</name>
    <dbReference type="NCBI Taxonomy" id="1296100"/>
    <lineage>
        <taxon>Eukaryota</taxon>
        <taxon>Fungi</taxon>
        <taxon>Dikarya</taxon>
        <taxon>Basidiomycota</taxon>
        <taxon>Agaricomycotina</taxon>
        <taxon>Tremellomycetes</taxon>
        <taxon>Tremellales</taxon>
        <taxon>Cryptococcaceae</taxon>
        <taxon>Kwoniella</taxon>
    </lineage>
</organism>
<reference evidence="2" key="3">
    <citation type="submission" date="2014-01" db="EMBL/GenBank/DDBJ databases">
        <title>Evolution of pathogenesis and genome organization in the Tremellales.</title>
        <authorList>
            <person name="Cuomo C."/>
            <person name="Litvintseva A."/>
            <person name="Heitman J."/>
            <person name="Chen Y."/>
            <person name="Sun S."/>
            <person name="Springer D."/>
            <person name="Dromer F."/>
            <person name="Young S."/>
            <person name="Zeng Q."/>
            <person name="Chapman S."/>
            <person name="Gujja S."/>
            <person name="Saif S."/>
            <person name="Birren B."/>
        </authorList>
    </citation>
    <scope>NUCLEOTIDE SEQUENCE</scope>
    <source>
        <strain evidence="2">CBS 10118</strain>
    </source>
</reference>
<proteinExistence type="predicted"/>
<dbReference type="SUPFAM" id="SSF54909">
    <property type="entry name" value="Dimeric alpha+beta barrel"/>
    <property type="match status" value="1"/>
</dbReference>
<dbReference type="InterPro" id="IPR007138">
    <property type="entry name" value="ABM_dom"/>
</dbReference>
<evidence type="ECO:0000313" key="2">
    <source>
        <dbReference type="EMBL" id="OCF28674.1"/>
    </source>
</evidence>
<reference evidence="3" key="2">
    <citation type="submission" date="2013-07" db="EMBL/GenBank/DDBJ databases">
        <authorList>
            <consortium name="The Broad Institute Genome Sequencing Platform"/>
            <person name="Cuomo C."/>
            <person name="Litvintseva A."/>
            <person name="Chen Y."/>
            <person name="Heitman J."/>
            <person name="Sun S."/>
            <person name="Springer D."/>
            <person name="Dromer F."/>
            <person name="Young S.K."/>
            <person name="Zeng Q."/>
            <person name="Gargeya S."/>
            <person name="Fitzgerald M."/>
            <person name="Abouelleil A."/>
            <person name="Alvarado L."/>
            <person name="Berlin A.M."/>
            <person name="Chapman S.B."/>
            <person name="Dewar J."/>
            <person name="Goldberg J."/>
            <person name="Griggs A."/>
            <person name="Gujja S."/>
            <person name="Hansen M."/>
            <person name="Howarth C."/>
            <person name="Imamovic A."/>
            <person name="Larimer J."/>
            <person name="McCowan C."/>
            <person name="Murphy C."/>
            <person name="Pearson M."/>
            <person name="Priest M."/>
            <person name="Roberts A."/>
            <person name="Saif S."/>
            <person name="Shea T."/>
            <person name="Sykes S."/>
            <person name="Wortman J."/>
            <person name="Nusbaum C."/>
            <person name="Birren B."/>
        </authorList>
    </citation>
    <scope>NUCLEOTIDE SEQUENCE</scope>
    <source>
        <strain evidence="3">CBS 10118</strain>
    </source>
</reference>
<dbReference type="RefSeq" id="XP_019049744.1">
    <property type="nucleotide sequence ID" value="XM_019186866.1"/>
</dbReference>
<dbReference type="GeneID" id="30204562"/>
<dbReference type="KEGG" id="kbi:30204562"/>
<reference evidence="2" key="1">
    <citation type="submission" date="2013-07" db="EMBL/GenBank/DDBJ databases">
        <title>The Genome Sequence of Cryptococcus bestiolae CBS10118.</title>
        <authorList>
            <consortium name="The Broad Institute Genome Sequencing Platform"/>
            <person name="Cuomo C."/>
            <person name="Litvintseva A."/>
            <person name="Chen Y."/>
            <person name="Heitman J."/>
            <person name="Sun S."/>
            <person name="Springer D."/>
            <person name="Dromer F."/>
            <person name="Young S.K."/>
            <person name="Zeng Q."/>
            <person name="Gargeya S."/>
            <person name="Fitzgerald M."/>
            <person name="Abouelleil A."/>
            <person name="Alvarado L."/>
            <person name="Berlin A.M."/>
            <person name="Chapman S.B."/>
            <person name="Dewar J."/>
            <person name="Goldberg J."/>
            <person name="Griggs A."/>
            <person name="Gujja S."/>
            <person name="Hansen M."/>
            <person name="Howarth C."/>
            <person name="Imamovic A."/>
            <person name="Larimer J."/>
            <person name="McCowan C."/>
            <person name="Murphy C."/>
            <person name="Pearson M."/>
            <person name="Priest M."/>
            <person name="Roberts A."/>
            <person name="Saif S."/>
            <person name="Shea T."/>
            <person name="Sykes S."/>
            <person name="Wortman J."/>
            <person name="Nusbaum C."/>
            <person name="Birren B."/>
        </authorList>
    </citation>
    <scope>NUCLEOTIDE SEQUENCE [LARGE SCALE GENOMIC DNA]</scope>
    <source>
        <strain evidence="2">CBS 10118</strain>
    </source>
</reference>
<dbReference type="Gene3D" id="3.30.70.100">
    <property type="match status" value="1"/>
</dbReference>
<dbReference type="PROSITE" id="PS51725">
    <property type="entry name" value="ABM"/>
    <property type="match status" value="1"/>
</dbReference>
<dbReference type="AlphaFoldDB" id="A0A1B9GCC4"/>
<accession>A0A1B9GCC4</accession>
<evidence type="ECO:0000259" key="1">
    <source>
        <dbReference type="PROSITE" id="PS51725"/>
    </source>
</evidence>
<keyword evidence="4" id="KW-1185">Reference proteome</keyword>
<dbReference type="EMBL" id="KI894018">
    <property type="protein sequence ID" value="OCF28674.1"/>
    <property type="molecule type" value="Genomic_DNA"/>
</dbReference>